<name>A0ABR4A1H3_9LECA</name>
<evidence type="ECO:0000313" key="3">
    <source>
        <dbReference type="Proteomes" id="UP001590950"/>
    </source>
</evidence>
<dbReference type="PANTHER" id="PTHR10039">
    <property type="entry name" value="AMELOGENIN"/>
    <property type="match status" value="1"/>
</dbReference>
<dbReference type="InterPro" id="IPR054471">
    <property type="entry name" value="GPIID_WHD"/>
</dbReference>
<reference evidence="2 3" key="1">
    <citation type="submission" date="2024-09" db="EMBL/GenBank/DDBJ databases">
        <title>Rethinking Asexuality: The Enigmatic Case of Functional Sexual Genes in Lepraria (Stereocaulaceae).</title>
        <authorList>
            <person name="Doellman M."/>
            <person name="Sun Y."/>
            <person name="Barcenas-Pena A."/>
            <person name="Lumbsch H.T."/>
            <person name="Grewe F."/>
        </authorList>
    </citation>
    <scope>NUCLEOTIDE SEQUENCE [LARGE SCALE GENOMIC DNA]</scope>
    <source>
        <strain evidence="2 3">Mercado 3170</strain>
    </source>
</reference>
<comment type="caution">
    <text evidence="2">The sequence shown here is derived from an EMBL/GenBank/DDBJ whole genome shotgun (WGS) entry which is preliminary data.</text>
</comment>
<proteinExistence type="predicted"/>
<sequence>MVNIIVTCRPIPTILSEFKLSTHLKIRASRTDIQKYLEAHMGRFSKRIMAENNLQTNIIAGILDAGKGMFLLARLNLDSLVGKTNPKAIKRVLENLPTGSDALDSAYKDVMDRIESQSPNRCNLAKKVLTWITYAKELLSIEELEQAVAIEIGQSDLDQDNVCDYEDIVSVCAGFVIADFNNVRLGGFLRLAHYTTQEYLVRNGMEYFPEAQQIMASNCLTYLLYDAFSETLCNSPRNHAYPWERLCTVKKDVCNLNVVQRHLFYRYAAWHWGYHSAKCR</sequence>
<dbReference type="Proteomes" id="UP001590950">
    <property type="component" value="Unassembled WGS sequence"/>
</dbReference>
<dbReference type="EMBL" id="JBEFKJ010000031">
    <property type="protein sequence ID" value="KAL2038614.1"/>
    <property type="molecule type" value="Genomic_DNA"/>
</dbReference>
<keyword evidence="3" id="KW-1185">Reference proteome</keyword>
<organism evidence="2 3">
    <name type="scientific">Stereocaulon virgatum</name>
    <dbReference type="NCBI Taxonomy" id="373712"/>
    <lineage>
        <taxon>Eukaryota</taxon>
        <taxon>Fungi</taxon>
        <taxon>Dikarya</taxon>
        <taxon>Ascomycota</taxon>
        <taxon>Pezizomycotina</taxon>
        <taxon>Lecanoromycetes</taxon>
        <taxon>OSLEUM clade</taxon>
        <taxon>Lecanoromycetidae</taxon>
        <taxon>Lecanorales</taxon>
        <taxon>Lecanorineae</taxon>
        <taxon>Stereocaulaceae</taxon>
        <taxon>Stereocaulon</taxon>
    </lineage>
</organism>
<protein>
    <recommendedName>
        <fullName evidence="1">GPI inositol-deacylase winged helix domain-containing protein</fullName>
    </recommendedName>
</protein>
<gene>
    <name evidence="2" type="ORF">N7G274_008662</name>
</gene>
<accession>A0ABR4A1H3</accession>
<evidence type="ECO:0000259" key="1">
    <source>
        <dbReference type="Pfam" id="PF22939"/>
    </source>
</evidence>
<evidence type="ECO:0000313" key="2">
    <source>
        <dbReference type="EMBL" id="KAL2038614.1"/>
    </source>
</evidence>
<dbReference type="PANTHER" id="PTHR10039:SF15">
    <property type="entry name" value="NACHT DOMAIN-CONTAINING PROTEIN"/>
    <property type="match status" value="1"/>
</dbReference>
<feature type="domain" description="GPI inositol-deacylase winged helix" evidence="1">
    <location>
        <begin position="123"/>
        <end position="206"/>
    </location>
</feature>
<dbReference type="Pfam" id="PF22939">
    <property type="entry name" value="WHD_GPIID"/>
    <property type="match status" value="1"/>
</dbReference>